<dbReference type="InterPro" id="IPR001878">
    <property type="entry name" value="Znf_CCHC"/>
</dbReference>
<dbReference type="PANTHER" id="PTHR47481">
    <property type="match status" value="1"/>
</dbReference>
<gene>
    <name evidence="4" type="ORF">RF55_14417</name>
</gene>
<dbReference type="Pfam" id="PF14223">
    <property type="entry name" value="Retrotran_gag_2"/>
    <property type="match status" value="1"/>
</dbReference>
<dbReference type="OrthoDB" id="8195427at2759"/>
<dbReference type="Pfam" id="PF00098">
    <property type="entry name" value="zf-CCHC"/>
    <property type="match status" value="1"/>
</dbReference>
<evidence type="ECO:0000259" key="3">
    <source>
        <dbReference type="PROSITE" id="PS50158"/>
    </source>
</evidence>
<dbReference type="Proteomes" id="UP000036403">
    <property type="component" value="Unassembled WGS sequence"/>
</dbReference>
<dbReference type="STRING" id="67767.A0A0J7K8B5"/>
<evidence type="ECO:0000256" key="1">
    <source>
        <dbReference type="PROSITE-ProRule" id="PRU00047"/>
    </source>
</evidence>
<name>A0A0J7K8B5_LASNI</name>
<feature type="compositionally biased region" description="Basic residues" evidence="2">
    <location>
        <begin position="130"/>
        <end position="142"/>
    </location>
</feature>
<keyword evidence="1" id="KW-0863">Zinc-finger</keyword>
<dbReference type="AlphaFoldDB" id="A0A0J7K8B5"/>
<feature type="region of interest" description="Disordered" evidence="2">
    <location>
        <begin position="130"/>
        <end position="157"/>
    </location>
</feature>
<dbReference type="GO" id="GO:0003676">
    <property type="term" value="F:nucleic acid binding"/>
    <property type="evidence" value="ECO:0007669"/>
    <property type="project" value="InterPro"/>
</dbReference>
<dbReference type="InterPro" id="IPR036875">
    <property type="entry name" value="Znf_CCHC_sf"/>
</dbReference>
<proteinExistence type="predicted"/>
<keyword evidence="5" id="KW-1185">Reference proteome</keyword>
<protein>
    <submittedName>
        <fullName evidence="4">Zinc knuckle protein</fullName>
    </submittedName>
</protein>
<organism evidence="4 5">
    <name type="scientific">Lasius niger</name>
    <name type="common">Black garden ant</name>
    <dbReference type="NCBI Taxonomy" id="67767"/>
    <lineage>
        <taxon>Eukaryota</taxon>
        <taxon>Metazoa</taxon>
        <taxon>Ecdysozoa</taxon>
        <taxon>Arthropoda</taxon>
        <taxon>Hexapoda</taxon>
        <taxon>Insecta</taxon>
        <taxon>Pterygota</taxon>
        <taxon>Neoptera</taxon>
        <taxon>Endopterygota</taxon>
        <taxon>Hymenoptera</taxon>
        <taxon>Apocrita</taxon>
        <taxon>Aculeata</taxon>
        <taxon>Formicoidea</taxon>
        <taxon>Formicidae</taxon>
        <taxon>Formicinae</taxon>
        <taxon>Lasius</taxon>
        <taxon>Lasius</taxon>
    </lineage>
</organism>
<comment type="caution">
    <text evidence="4">The sequence shown here is derived from an EMBL/GenBank/DDBJ whole genome shotgun (WGS) entry which is preliminary data.</text>
</comment>
<evidence type="ECO:0000313" key="5">
    <source>
        <dbReference type="Proteomes" id="UP000036403"/>
    </source>
</evidence>
<dbReference type="PROSITE" id="PS50158">
    <property type="entry name" value="ZF_CCHC"/>
    <property type="match status" value="1"/>
</dbReference>
<dbReference type="Gene3D" id="4.10.60.10">
    <property type="entry name" value="Zinc finger, CCHC-type"/>
    <property type="match status" value="1"/>
</dbReference>
<dbReference type="EMBL" id="LBMM01011897">
    <property type="protein sequence ID" value="KMQ86567.1"/>
    <property type="molecule type" value="Genomic_DNA"/>
</dbReference>
<evidence type="ECO:0000313" key="4">
    <source>
        <dbReference type="EMBL" id="KMQ86567.1"/>
    </source>
</evidence>
<dbReference type="PANTHER" id="PTHR47481:SF14">
    <property type="entry name" value="RETROTRANSPOSON COPIA-LIKE N-TERMINAL DOMAIN-CONTAINING PROTEIN"/>
    <property type="match status" value="1"/>
</dbReference>
<feature type="domain" description="CCHC-type" evidence="3">
    <location>
        <begin position="160"/>
        <end position="174"/>
    </location>
</feature>
<reference evidence="4 5" key="1">
    <citation type="submission" date="2015-04" db="EMBL/GenBank/DDBJ databases">
        <title>Lasius niger genome sequencing.</title>
        <authorList>
            <person name="Konorov E.A."/>
            <person name="Nikitin M.A."/>
            <person name="Kirill M.V."/>
            <person name="Chang P."/>
        </authorList>
    </citation>
    <scope>NUCLEOTIDE SEQUENCE [LARGE SCALE GENOMIC DNA]</scope>
    <source>
        <tissue evidence="4">Whole</tissue>
    </source>
</reference>
<feature type="compositionally biased region" description="Basic and acidic residues" evidence="2">
    <location>
        <begin position="145"/>
        <end position="154"/>
    </location>
</feature>
<keyword evidence="1" id="KW-0479">Metal-binding</keyword>
<accession>A0A0J7K8B5</accession>
<sequence>MNCSCARDMWQALHNLYGQKSETSIHMLQQKWYQLTKEPKDSMASHIAKLKDLTHRLQALNEPIADSMVITKILMTLPAAYNYFITAWESTPRAERKLPNLIERLLAEETRFSTQERGLTEVLAAMKTSSKKKKVNRKRKQNLKSSKETDSSDKGDEEVCFNCKKPGHWAHGCRAKKVEESNHDKKPKGQALIAQAALCLGESQSSTKVWYVDSGATHHMSNQER</sequence>
<keyword evidence="1" id="KW-0862">Zinc</keyword>
<dbReference type="SUPFAM" id="SSF57756">
    <property type="entry name" value="Retrovirus zinc finger-like domains"/>
    <property type="match status" value="1"/>
</dbReference>
<dbReference type="PaxDb" id="67767-A0A0J7K8B5"/>
<evidence type="ECO:0000256" key="2">
    <source>
        <dbReference type="SAM" id="MobiDB-lite"/>
    </source>
</evidence>
<dbReference type="GO" id="GO:0008270">
    <property type="term" value="F:zinc ion binding"/>
    <property type="evidence" value="ECO:0007669"/>
    <property type="project" value="UniProtKB-KW"/>
</dbReference>
<dbReference type="SMART" id="SM00343">
    <property type="entry name" value="ZnF_C2HC"/>
    <property type="match status" value="1"/>
</dbReference>